<evidence type="ECO:0000313" key="12">
    <source>
        <dbReference type="EMBL" id="RWR34606.1"/>
    </source>
</evidence>
<keyword evidence="7 9" id="KW-0472">Membrane</keyword>
<sequence length="615" mass="62512">MSVASSDISGTGWRSTAQKTAAIVSRGIETVLGTAGALILAVLLALVTVSVTLRYVFSTGLTGSDELAVWLNVAMIAVGAPLALHSGLAMRLDLLHRVLPPAGRAACDVAADTITMLSGLVIGFGSLGIIGMIGGTSPALGLPEWMRFAFFVPSGLLIVAQVVLRQISDGRLALTVASGFLTALIWFAAPGLHIDTGLPPSIITGLIALIGILVAAPLPHAFLLAAWLAISFGSTLPEPALVNNAIGGMSKFLLLAIPFFLLAGTLLTESGIAARLVRFASALVGHWRGGLAQTTLITSMLFSGASGSSIANAAFGTTTFHPELVRRGYSPERAGAIVAATSVLDNVIPPSIAFLILAAATNLSVGRLLVGGVFAGLVMTLFLGIAFRVTAHEKFSAAKAPGSEIRAAAIAATPAFGLGLIVVLGIRFGIVTTTEAAAVAALYTLGLGLWRRLGAGRIFGAFRQSAAEAAAIGMLIGTAGPFAFMLAVDNISGQIAAAATAFGSGPGMVLLAACIILLIVGLFLDIGAAILLFGPLLLPVVSQAGIDPIAFGVILVVNLMIGGLTPPVGILVFVVSGISRVPAQALFRAGLPYLVALLGALALLCLVAILFPPFF</sequence>
<keyword evidence="4 8" id="KW-0997">Cell inner membrane</keyword>
<dbReference type="RefSeq" id="WP_128231346.1">
    <property type="nucleotide sequence ID" value="NZ_SAUY01000002.1"/>
</dbReference>
<feature type="transmembrane region" description="Helical" evidence="9">
    <location>
        <begin position="69"/>
        <end position="88"/>
    </location>
</feature>
<dbReference type="AlphaFoldDB" id="A0A443KNY9"/>
<feature type="transmembrane region" description="Helical" evidence="9">
    <location>
        <begin position="336"/>
        <end position="359"/>
    </location>
</feature>
<dbReference type="Pfam" id="PF04290">
    <property type="entry name" value="DctQ"/>
    <property type="match status" value="1"/>
</dbReference>
<evidence type="ECO:0000256" key="8">
    <source>
        <dbReference type="RuleBase" id="RU369079"/>
    </source>
</evidence>
<feature type="transmembrane region" description="Helical" evidence="9">
    <location>
        <begin position="365"/>
        <end position="387"/>
    </location>
</feature>
<dbReference type="GO" id="GO:0005886">
    <property type="term" value="C:plasma membrane"/>
    <property type="evidence" value="ECO:0007669"/>
    <property type="project" value="UniProtKB-SubCell"/>
</dbReference>
<evidence type="ECO:0000256" key="2">
    <source>
        <dbReference type="ARBA" id="ARBA00022448"/>
    </source>
</evidence>
<feature type="transmembrane region" description="Helical" evidence="9">
    <location>
        <begin position="145"/>
        <end position="164"/>
    </location>
</feature>
<evidence type="ECO:0000256" key="4">
    <source>
        <dbReference type="ARBA" id="ARBA00022519"/>
    </source>
</evidence>
<organism evidence="12 13">
    <name type="scientific">Paenirhodobacter populi</name>
    <dbReference type="NCBI Taxonomy" id="2306993"/>
    <lineage>
        <taxon>Bacteria</taxon>
        <taxon>Pseudomonadati</taxon>
        <taxon>Pseudomonadota</taxon>
        <taxon>Alphaproteobacteria</taxon>
        <taxon>Rhodobacterales</taxon>
        <taxon>Rhodobacter group</taxon>
        <taxon>Paenirhodobacter</taxon>
    </lineage>
</organism>
<dbReference type="EMBL" id="SAUY01000002">
    <property type="protein sequence ID" value="RWR34606.1"/>
    <property type="molecule type" value="Genomic_DNA"/>
</dbReference>
<evidence type="ECO:0000256" key="5">
    <source>
        <dbReference type="ARBA" id="ARBA00022692"/>
    </source>
</evidence>
<comment type="subcellular location">
    <subcellularLocation>
        <location evidence="1 8">Cell inner membrane</location>
        <topology evidence="1 8">Multi-pass membrane protein</topology>
    </subcellularLocation>
</comment>
<dbReference type="PANTHER" id="PTHR33362">
    <property type="entry name" value="SIALIC ACID TRAP TRANSPORTER PERMEASE PROTEIN SIAT-RELATED"/>
    <property type="match status" value="1"/>
</dbReference>
<proteinExistence type="predicted"/>
<protein>
    <submittedName>
        <fullName evidence="12">TRAP transporter large permease subunit</fullName>
    </submittedName>
</protein>
<feature type="transmembrane region" description="Helical" evidence="9">
    <location>
        <begin position="408"/>
        <end position="430"/>
    </location>
</feature>
<keyword evidence="5 9" id="KW-0812">Transmembrane</keyword>
<dbReference type="InterPro" id="IPR010656">
    <property type="entry name" value="DctM"/>
</dbReference>
<feature type="domain" description="Tripartite ATP-independent periplasmic transporters DctQ component" evidence="10">
    <location>
        <begin position="44"/>
        <end position="167"/>
    </location>
</feature>
<dbReference type="Pfam" id="PF06808">
    <property type="entry name" value="DctM"/>
    <property type="match status" value="1"/>
</dbReference>
<feature type="transmembrane region" description="Helical" evidence="9">
    <location>
        <begin position="109"/>
        <end position="133"/>
    </location>
</feature>
<keyword evidence="2 8" id="KW-0813">Transport</keyword>
<evidence type="ECO:0000313" key="13">
    <source>
        <dbReference type="Proteomes" id="UP000284451"/>
    </source>
</evidence>
<comment type="caution">
    <text evidence="12">The sequence shown here is derived from an EMBL/GenBank/DDBJ whole genome shotgun (WGS) entry which is preliminary data.</text>
</comment>
<dbReference type="PANTHER" id="PTHR33362:SF2">
    <property type="entry name" value="TRAP TRANSPORTER LARGE PERMEASE PROTEIN"/>
    <property type="match status" value="1"/>
</dbReference>
<keyword evidence="3" id="KW-1003">Cell membrane</keyword>
<reference evidence="12 13" key="2">
    <citation type="submission" date="2019-01" db="EMBL/GenBank/DDBJ databases">
        <authorList>
            <person name="Li Y."/>
        </authorList>
    </citation>
    <scope>NUCLEOTIDE SEQUENCE [LARGE SCALE GENOMIC DNA]</scope>
    <source>
        <strain evidence="12 13">07D10-4-3</strain>
    </source>
</reference>
<evidence type="ECO:0000259" key="10">
    <source>
        <dbReference type="Pfam" id="PF04290"/>
    </source>
</evidence>
<feature type="transmembrane region" description="Helical" evidence="9">
    <location>
        <begin position="466"/>
        <end position="488"/>
    </location>
</feature>
<keyword evidence="6 9" id="KW-1133">Transmembrane helix</keyword>
<feature type="transmembrane region" description="Helical" evidence="9">
    <location>
        <begin position="508"/>
        <end position="538"/>
    </location>
</feature>
<evidence type="ECO:0000256" key="3">
    <source>
        <dbReference type="ARBA" id="ARBA00022475"/>
    </source>
</evidence>
<accession>A0A443KNY9</accession>
<dbReference type="InterPro" id="IPR004681">
    <property type="entry name" value="TRAP_DctM"/>
</dbReference>
<feature type="transmembrane region" description="Helical" evidence="9">
    <location>
        <begin position="590"/>
        <end position="611"/>
    </location>
</feature>
<feature type="transmembrane region" description="Helical" evidence="9">
    <location>
        <begin position="35"/>
        <end position="57"/>
    </location>
</feature>
<evidence type="ECO:0000256" key="6">
    <source>
        <dbReference type="ARBA" id="ARBA00022989"/>
    </source>
</evidence>
<dbReference type="Proteomes" id="UP000284451">
    <property type="component" value="Unassembled WGS sequence"/>
</dbReference>
<feature type="transmembrane region" description="Helical" evidence="9">
    <location>
        <begin position="550"/>
        <end position="578"/>
    </location>
</feature>
<evidence type="ECO:0000256" key="7">
    <source>
        <dbReference type="ARBA" id="ARBA00023136"/>
    </source>
</evidence>
<dbReference type="NCBIfam" id="TIGR00786">
    <property type="entry name" value="dctM"/>
    <property type="match status" value="1"/>
</dbReference>
<feature type="transmembrane region" description="Helical" evidence="9">
    <location>
        <begin position="436"/>
        <end position="454"/>
    </location>
</feature>
<name>A0A443KNY9_9RHOB</name>
<evidence type="ECO:0000259" key="11">
    <source>
        <dbReference type="Pfam" id="PF06808"/>
    </source>
</evidence>
<comment type="function">
    <text evidence="8">Part of the tripartite ATP-independent periplasmic (TRAP) transport system.</text>
</comment>
<gene>
    <name evidence="12" type="ORF">D2T29_03420</name>
</gene>
<dbReference type="InterPro" id="IPR055348">
    <property type="entry name" value="DctQ"/>
</dbReference>
<dbReference type="GO" id="GO:0022857">
    <property type="term" value="F:transmembrane transporter activity"/>
    <property type="evidence" value="ECO:0007669"/>
    <property type="project" value="UniProtKB-UniRule"/>
</dbReference>
<reference evidence="12 13" key="1">
    <citation type="submission" date="2019-01" db="EMBL/GenBank/DDBJ databases">
        <title>Sinorhodobacter populi sp. nov. isolated from the symptomatic bark tissue of Populus euramericana canker.</title>
        <authorList>
            <person name="Xu G."/>
        </authorList>
    </citation>
    <scope>NUCLEOTIDE SEQUENCE [LARGE SCALE GENOMIC DNA]</scope>
    <source>
        <strain evidence="12 13">07D10-4-3</strain>
    </source>
</reference>
<feature type="transmembrane region" description="Helical" evidence="9">
    <location>
        <begin position="201"/>
        <end position="232"/>
    </location>
</feature>
<feature type="transmembrane region" description="Helical" evidence="9">
    <location>
        <begin position="171"/>
        <end position="189"/>
    </location>
</feature>
<feature type="transmembrane region" description="Helical" evidence="9">
    <location>
        <begin position="296"/>
        <end position="315"/>
    </location>
</feature>
<feature type="domain" description="TRAP C4-dicarboxylate transport system permease DctM subunit" evidence="11">
    <location>
        <begin position="209"/>
        <end position="607"/>
    </location>
</feature>
<feature type="transmembrane region" description="Helical" evidence="9">
    <location>
        <begin position="252"/>
        <end position="276"/>
    </location>
</feature>
<evidence type="ECO:0000256" key="9">
    <source>
        <dbReference type="SAM" id="Phobius"/>
    </source>
</evidence>
<evidence type="ECO:0000256" key="1">
    <source>
        <dbReference type="ARBA" id="ARBA00004429"/>
    </source>
</evidence>